<protein>
    <submittedName>
        <fullName evidence="3">Uncharacterized protein</fullName>
    </submittedName>
</protein>
<sequence length="228" mass="26231">MLSSKTDNDYSGLKQALVELNAFSTLTTRRLDDTYYSVLEKLGALQGTVMAMKELAAMSQELNASFDDDAEELVKDVESQLDAFGNFDEQEKRIQMLQSRIHDGREKIQRLSERVDVVRERVEGWERADREWQERTRKRLRMIWLVMSVLICLLIALLVSAQYIPGGLDTATVRFTNQSISKLRDMGREMTESNRNSGDVSERLDRLLGKTNASTQSNGRWMHVFDEL</sequence>
<dbReference type="EMBL" id="SKBQ01000002">
    <property type="protein sequence ID" value="TPX14276.1"/>
    <property type="molecule type" value="Genomic_DNA"/>
</dbReference>
<feature type="coiled-coil region" evidence="1">
    <location>
        <begin position="87"/>
        <end position="128"/>
    </location>
</feature>
<proteinExistence type="predicted"/>
<keyword evidence="2" id="KW-0472">Membrane</keyword>
<dbReference type="RefSeq" id="XP_030995987.1">
    <property type="nucleotide sequence ID" value="XM_031141368.1"/>
</dbReference>
<dbReference type="STRING" id="1093900.A0A507B5A4"/>
<evidence type="ECO:0000313" key="3">
    <source>
        <dbReference type="EMBL" id="TPX14276.1"/>
    </source>
</evidence>
<dbReference type="Proteomes" id="UP000319257">
    <property type="component" value="Unassembled WGS sequence"/>
</dbReference>
<keyword evidence="1" id="KW-0175">Coiled coil</keyword>
<dbReference type="AlphaFoldDB" id="A0A507B5A4"/>
<accession>A0A507B5A4</accession>
<keyword evidence="2" id="KW-0812">Transmembrane</keyword>
<dbReference type="GeneID" id="41968117"/>
<evidence type="ECO:0000256" key="1">
    <source>
        <dbReference type="SAM" id="Coils"/>
    </source>
</evidence>
<organism evidence="3 4">
    <name type="scientific">Thyridium curvatum</name>
    <dbReference type="NCBI Taxonomy" id="1093900"/>
    <lineage>
        <taxon>Eukaryota</taxon>
        <taxon>Fungi</taxon>
        <taxon>Dikarya</taxon>
        <taxon>Ascomycota</taxon>
        <taxon>Pezizomycotina</taxon>
        <taxon>Sordariomycetes</taxon>
        <taxon>Sordariomycetidae</taxon>
        <taxon>Thyridiales</taxon>
        <taxon>Thyridiaceae</taxon>
        <taxon>Thyridium</taxon>
    </lineage>
</organism>
<evidence type="ECO:0000256" key="2">
    <source>
        <dbReference type="SAM" id="Phobius"/>
    </source>
</evidence>
<keyword evidence="2" id="KW-1133">Transmembrane helix</keyword>
<evidence type="ECO:0000313" key="4">
    <source>
        <dbReference type="Proteomes" id="UP000319257"/>
    </source>
</evidence>
<reference evidence="3 4" key="1">
    <citation type="submission" date="2019-06" db="EMBL/GenBank/DDBJ databases">
        <title>Draft genome sequence of the filamentous fungus Phialemoniopsis curvata isolated from diesel fuel.</title>
        <authorList>
            <person name="Varaljay V.A."/>
            <person name="Lyon W.J."/>
            <person name="Crouch A.L."/>
            <person name="Drake C.E."/>
            <person name="Hollomon J.M."/>
            <person name="Nadeau L.J."/>
            <person name="Nunn H.S."/>
            <person name="Stevenson B.S."/>
            <person name="Bojanowski C.L."/>
            <person name="Crookes-Goodson W.J."/>
        </authorList>
    </citation>
    <scope>NUCLEOTIDE SEQUENCE [LARGE SCALE GENOMIC DNA]</scope>
    <source>
        <strain evidence="3 4">D216</strain>
    </source>
</reference>
<keyword evidence="4" id="KW-1185">Reference proteome</keyword>
<comment type="caution">
    <text evidence="3">The sequence shown here is derived from an EMBL/GenBank/DDBJ whole genome shotgun (WGS) entry which is preliminary data.</text>
</comment>
<gene>
    <name evidence="3" type="ORF">E0L32_000670</name>
</gene>
<feature type="transmembrane region" description="Helical" evidence="2">
    <location>
        <begin position="142"/>
        <end position="164"/>
    </location>
</feature>
<dbReference type="OrthoDB" id="5419542at2759"/>
<name>A0A507B5A4_9PEZI</name>
<dbReference type="InParanoid" id="A0A507B5A4"/>